<dbReference type="EMBL" id="VTOZ01000004">
    <property type="protein sequence ID" value="TYZ30286.1"/>
    <property type="molecule type" value="Genomic_DNA"/>
</dbReference>
<dbReference type="Pfam" id="PF07973">
    <property type="entry name" value="tRNA_SAD"/>
    <property type="match status" value="1"/>
</dbReference>
<comment type="cofactor">
    <cofactor evidence="13">
        <name>Zn(2+)</name>
        <dbReference type="ChEBI" id="CHEBI:29105"/>
    </cofactor>
    <text evidence="13">Binds 1 zinc ion per subunit.</text>
</comment>
<dbReference type="Gene3D" id="6.10.250.550">
    <property type="match status" value="1"/>
</dbReference>
<keyword evidence="9 13" id="KW-0648">Protein biosynthesis</keyword>
<dbReference type="InterPro" id="IPR045864">
    <property type="entry name" value="aa-tRNA-synth_II/BPL/LPL"/>
</dbReference>
<dbReference type="HAMAP" id="MF_00036_B">
    <property type="entry name" value="Ala_tRNA_synth_B"/>
    <property type="match status" value="1"/>
</dbReference>
<keyword evidence="10 13" id="KW-0030">Aminoacyl-tRNA synthetase</keyword>
<dbReference type="FunFam" id="3.30.54.20:FF:000001">
    <property type="entry name" value="Alanine--tRNA ligase"/>
    <property type="match status" value="1"/>
</dbReference>
<dbReference type="GO" id="GO:0005829">
    <property type="term" value="C:cytosol"/>
    <property type="evidence" value="ECO:0007669"/>
    <property type="project" value="TreeGrafter"/>
</dbReference>
<evidence type="ECO:0000256" key="12">
    <source>
        <dbReference type="ARBA" id="ARBA00048300"/>
    </source>
</evidence>
<evidence type="ECO:0000313" key="16">
    <source>
        <dbReference type="EMBL" id="TYZ30286.1"/>
    </source>
</evidence>
<dbReference type="GO" id="GO:0006419">
    <property type="term" value="P:alanyl-tRNA aminoacylation"/>
    <property type="evidence" value="ECO:0007669"/>
    <property type="project" value="UniProtKB-UniRule"/>
</dbReference>
<keyword evidence="2 13" id="KW-0820">tRNA-binding</keyword>
<reference evidence="16 17" key="1">
    <citation type="submission" date="2019-08" db="EMBL/GenBank/DDBJ databases">
        <title>Selenomonas sp. mPRGC5 and Selenomonas sp. mPRGC8 isolated from ruminal fluid of dairy goat (Capra hircus).</title>
        <authorList>
            <person name="Poothong S."/>
            <person name="Nuengjamnong C."/>
            <person name="Tanasupawat S."/>
        </authorList>
    </citation>
    <scope>NUCLEOTIDE SEQUENCE [LARGE SCALE GENOMIC DNA]</scope>
    <source>
        <strain evidence="17">mPRGC8</strain>
    </source>
</reference>
<evidence type="ECO:0000256" key="14">
    <source>
        <dbReference type="SAM" id="Coils"/>
    </source>
</evidence>
<comment type="caution">
    <text evidence="16">The sequence shown here is derived from an EMBL/GenBank/DDBJ whole genome shotgun (WGS) entry which is preliminary data.</text>
</comment>
<comment type="function">
    <text evidence="11 13">Catalyzes the attachment of alanine to tRNA(Ala) in a two-step reaction: alanine is first activated by ATP to form Ala-AMP and then transferred to the acceptor end of tRNA(Ala). Also edits incorrectly charged Ser-tRNA(Ala) and Gly-tRNA(Ala) via its editing domain.</text>
</comment>
<dbReference type="FunFam" id="3.30.930.10:FF:000004">
    <property type="entry name" value="Alanine--tRNA ligase"/>
    <property type="match status" value="1"/>
</dbReference>
<evidence type="ECO:0000256" key="8">
    <source>
        <dbReference type="ARBA" id="ARBA00022884"/>
    </source>
</evidence>
<keyword evidence="3 13" id="KW-0436">Ligase</keyword>
<evidence type="ECO:0000256" key="2">
    <source>
        <dbReference type="ARBA" id="ARBA00022555"/>
    </source>
</evidence>
<evidence type="ECO:0000256" key="5">
    <source>
        <dbReference type="ARBA" id="ARBA00022741"/>
    </source>
</evidence>
<keyword evidence="5 13" id="KW-0547">Nucleotide-binding</keyword>
<dbReference type="Gene3D" id="3.30.980.10">
    <property type="entry name" value="Threonyl-trna Synthetase, Chain A, domain 2"/>
    <property type="match status" value="1"/>
</dbReference>
<evidence type="ECO:0000256" key="4">
    <source>
        <dbReference type="ARBA" id="ARBA00022723"/>
    </source>
</evidence>
<comment type="similarity">
    <text evidence="1 13">Belongs to the class-II aminoacyl-tRNA synthetase family.</text>
</comment>
<keyword evidence="14" id="KW-0175">Coiled coil</keyword>
<feature type="binding site" evidence="13">
    <location>
        <position position="667"/>
    </location>
    <ligand>
        <name>Zn(2+)</name>
        <dbReference type="ChEBI" id="CHEBI:29105"/>
    </ligand>
</feature>
<gene>
    <name evidence="13 16" type="primary">alaS</name>
    <name evidence="16" type="ORF">FZ041_03140</name>
</gene>
<keyword evidence="8 13" id="KW-0694">RNA-binding</keyword>
<dbReference type="NCBIfam" id="TIGR00344">
    <property type="entry name" value="alaS"/>
    <property type="match status" value="1"/>
</dbReference>
<dbReference type="CDD" id="cd00673">
    <property type="entry name" value="AlaRS_core"/>
    <property type="match status" value="1"/>
</dbReference>
<feature type="domain" description="Alanyl-transfer RNA synthetases family profile" evidence="15">
    <location>
        <begin position="4"/>
        <end position="706"/>
    </location>
</feature>
<dbReference type="FunFam" id="3.10.310.40:FF:000001">
    <property type="entry name" value="Alanine--tRNA ligase"/>
    <property type="match status" value="1"/>
</dbReference>
<comment type="subcellular location">
    <subcellularLocation>
        <location evidence="13">Cytoplasm</location>
    </subcellularLocation>
</comment>
<dbReference type="SMART" id="SM00863">
    <property type="entry name" value="tRNA_SAD"/>
    <property type="match status" value="1"/>
</dbReference>
<dbReference type="PROSITE" id="PS50860">
    <property type="entry name" value="AA_TRNA_LIGASE_II_ALA"/>
    <property type="match status" value="1"/>
</dbReference>
<dbReference type="GO" id="GO:0004813">
    <property type="term" value="F:alanine-tRNA ligase activity"/>
    <property type="evidence" value="ECO:0007669"/>
    <property type="project" value="UniProtKB-UniRule"/>
</dbReference>
<dbReference type="GO" id="GO:0005524">
    <property type="term" value="F:ATP binding"/>
    <property type="evidence" value="ECO:0007669"/>
    <property type="project" value="UniProtKB-UniRule"/>
</dbReference>
<dbReference type="SUPFAM" id="SSF50447">
    <property type="entry name" value="Translation proteins"/>
    <property type="match status" value="1"/>
</dbReference>
<evidence type="ECO:0000256" key="10">
    <source>
        <dbReference type="ARBA" id="ARBA00023146"/>
    </source>
</evidence>
<dbReference type="GO" id="GO:0016740">
    <property type="term" value="F:transferase activity"/>
    <property type="evidence" value="ECO:0007669"/>
    <property type="project" value="UniProtKB-ARBA"/>
</dbReference>
<sequence>MKYMSGNELREAYLQFFSEKKGHLRLPSFSLIPKDDPTLLLIGAGMAPLKPFFTGKMKPPRTRVTTSQRCVRTGDIENVGRTARHQTFFEMLGNFSFGDYFKGEAIPWAWEFLTEVVELPKEKLWVTVYPDDEEAIEIWKSQPGFPQDHIVKMEDNFWEIGPGPCGPDSEIYIDLGEERGCGSPDCAVGCDCDRYLEIWNLVFTQYDKQEDGSYANLAHKNIDTGCGLERIASVVQNKKTNFETDLLYPIIEYAANVAGVKYGEDDEKDISLKVIADHARSMAIMIMDGILPSNEGRGYVLRRILRRAIRHGRMLGIKDKFLEGAVDAAVNIYRGAKDFEELINKADYIKKVISIEEDRFAATLNQGMELLNGEIETVKKAGKKELDGQVVFKLYDTFGFPWELTEEILHENELDLDKEGFEKAMEEQRTRARNARAENTRVEVPDLSSIDVSKLTVDETAKEGKVVAIWKDGVLVDEITDGEEAGIILDKTPFYAEGGGQVGDEGMLVSEFGRIKAVNAKKLPDGTVYHVAYVEEGQLKVGETVKIEVDQTKKLASARNHTATHLLQAALKQVVGDQVSQAGSSVTPERLRFDFTNFEPVTAQQLADVEELVNLEILKGTDVEISHMGIEEAKAAGAMALFSEKYGDVVRVVKVPGFSMELCGGSHVKNVGQIGMFKIVSESGVASGVRRIEAITGQAALDYVQGKMAVLAEAAAKLKAKEEDVPAQIEKVQAEVKAMQKELAEVAAMREQADAADLLGGMKTVNGVAVACGKSNAAGMDELRDVADMTCSKLESPCVVVLACANDGKVNLVVKADKAAVAKGIHAGKVIKEAAAVVGGGGGGRPDMAQAGGKDANAIPQALDKAFAMIESQLG</sequence>
<dbReference type="SUPFAM" id="SSF55681">
    <property type="entry name" value="Class II aaRS and biotin synthetases"/>
    <property type="match status" value="1"/>
</dbReference>
<feature type="binding site" evidence="13">
    <location>
        <position position="565"/>
    </location>
    <ligand>
        <name>Zn(2+)</name>
        <dbReference type="ChEBI" id="CHEBI:29105"/>
    </ligand>
</feature>
<dbReference type="Gene3D" id="3.30.54.20">
    <property type="match status" value="1"/>
</dbReference>
<dbReference type="PANTHER" id="PTHR11777">
    <property type="entry name" value="ALANYL-TRNA SYNTHETASE"/>
    <property type="match status" value="1"/>
</dbReference>
<dbReference type="GO" id="GO:0002161">
    <property type="term" value="F:aminoacyl-tRNA deacylase activity"/>
    <property type="evidence" value="ECO:0007669"/>
    <property type="project" value="TreeGrafter"/>
</dbReference>
<dbReference type="PRINTS" id="PR00980">
    <property type="entry name" value="TRNASYNTHALA"/>
</dbReference>
<evidence type="ECO:0000256" key="13">
    <source>
        <dbReference type="HAMAP-Rule" id="MF_00036"/>
    </source>
</evidence>
<keyword evidence="7 13" id="KW-0067">ATP-binding</keyword>
<evidence type="ECO:0000256" key="9">
    <source>
        <dbReference type="ARBA" id="ARBA00022917"/>
    </source>
</evidence>
<comment type="catalytic activity">
    <reaction evidence="12 13">
        <text>tRNA(Ala) + L-alanine + ATP = L-alanyl-tRNA(Ala) + AMP + diphosphate</text>
        <dbReference type="Rhea" id="RHEA:12540"/>
        <dbReference type="Rhea" id="RHEA-COMP:9657"/>
        <dbReference type="Rhea" id="RHEA-COMP:9923"/>
        <dbReference type="ChEBI" id="CHEBI:30616"/>
        <dbReference type="ChEBI" id="CHEBI:33019"/>
        <dbReference type="ChEBI" id="CHEBI:57972"/>
        <dbReference type="ChEBI" id="CHEBI:78442"/>
        <dbReference type="ChEBI" id="CHEBI:78497"/>
        <dbReference type="ChEBI" id="CHEBI:456215"/>
        <dbReference type="EC" id="6.1.1.7"/>
    </reaction>
</comment>
<feature type="binding site" evidence="13">
    <location>
        <position position="561"/>
    </location>
    <ligand>
        <name>Zn(2+)</name>
        <dbReference type="ChEBI" id="CHEBI:29105"/>
    </ligand>
</feature>
<dbReference type="InterPro" id="IPR018165">
    <property type="entry name" value="Ala-tRNA-synth_IIc_core"/>
</dbReference>
<dbReference type="Pfam" id="PF02272">
    <property type="entry name" value="DHHA1"/>
    <property type="match status" value="1"/>
</dbReference>
<evidence type="ECO:0000256" key="3">
    <source>
        <dbReference type="ARBA" id="ARBA00022598"/>
    </source>
</evidence>
<dbReference type="Gene3D" id="2.40.30.130">
    <property type="match status" value="1"/>
</dbReference>
<dbReference type="GO" id="GO:0008270">
    <property type="term" value="F:zinc ion binding"/>
    <property type="evidence" value="ECO:0007669"/>
    <property type="project" value="UniProtKB-UniRule"/>
</dbReference>
<evidence type="ECO:0000313" key="17">
    <source>
        <dbReference type="Proteomes" id="UP000322783"/>
    </source>
</evidence>
<protein>
    <recommendedName>
        <fullName evidence="13">Alanine--tRNA ligase</fullName>
        <ecNumber evidence="13">6.1.1.7</ecNumber>
    </recommendedName>
    <alternativeName>
        <fullName evidence="13">Alanyl-tRNA synthetase</fullName>
        <shortName evidence="13">AlaRS</shortName>
    </alternativeName>
</protein>
<dbReference type="InterPro" id="IPR002318">
    <property type="entry name" value="Ala-tRNA-lgiase_IIc"/>
</dbReference>
<evidence type="ECO:0000256" key="1">
    <source>
        <dbReference type="ARBA" id="ARBA00008226"/>
    </source>
</evidence>
<accession>A0A5D6WQC0</accession>
<dbReference type="InterPro" id="IPR003156">
    <property type="entry name" value="DHHA1_dom"/>
</dbReference>
<dbReference type="InterPro" id="IPR018162">
    <property type="entry name" value="Ala-tRNA-ligase_IIc_anticod-bd"/>
</dbReference>
<dbReference type="GO" id="GO:0140096">
    <property type="term" value="F:catalytic activity, acting on a protein"/>
    <property type="evidence" value="ECO:0007669"/>
    <property type="project" value="UniProtKB-ARBA"/>
</dbReference>
<dbReference type="EC" id="6.1.1.7" evidence="13"/>
<dbReference type="SUPFAM" id="SSF101353">
    <property type="entry name" value="Putative anticodon-binding domain of alanyl-tRNA synthetase (AlaRS)"/>
    <property type="match status" value="1"/>
</dbReference>
<evidence type="ECO:0000256" key="6">
    <source>
        <dbReference type="ARBA" id="ARBA00022833"/>
    </source>
</evidence>
<evidence type="ECO:0000256" key="11">
    <source>
        <dbReference type="ARBA" id="ARBA00024779"/>
    </source>
</evidence>
<dbReference type="AlphaFoldDB" id="A0A5D6WQC0"/>
<proteinExistence type="inferred from homology"/>
<comment type="domain">
    <text evidence="13">Consists of three domains; the N-terminal catalytic domain, the editing domain and the C-terminal C-Ala domain. The editing domain removes incorrectly charged amino acids, while the C-Ala domain, along with tRNA(Ala), serves as a bridge to cooperatively bring together the editing and aminoacylation centers thus stimulating deacylation of misacylated tRNAs.</text>
</comment>
<dbReference type="FunFam" id="3.30.980.10:FF:000004">
    <property type="entry name" value="Alanine--tRNA ligase, cytoplasmic"/>
    <property type="match status" value="1"/>
</dbReference>
<dbReference type="Gene3D" id="3.10.310.40">
    <property type="match status" value="1"/>
</dbReference>
<dbReference type="GO" id="GO:0000049">
    <property type="term" value="F:tRNA binding"/>
    <property type="evidence" value="ECO:0007669"/>
    <property type="project" value="UniProtKB-KW"/>
</dbReference>
<dbReference type="SUPFAM" id="SSF55186">
    <property type="entry name" value="ThrRS/AlaRS common domain"/>
    <property type="match status" value="1"/>
</dbReference>
<keyword evidence="6 13" id="KW-0862">Zinc</keyword>
<dbReference type="InterPro" id="IPR018164">
    <property type="entry name" value="Ala-tRNA-synth_IIc_N"/>
</dbReference>
<name>A0A5D6WQC0_9FIRM</name>
<dbReference type="InterPro" id="IPR012947">
    <property type="entry name" value="tRNA_SAD"/>
</dbReference>
<keyword evidence="4 13" id="KW-0479">Metal-binding</keyword>
<feature type="binding site" evidence="13">
    <location>
        <position position="663"/>
    </location>
    <ligand>
        <name>Zn(2+)</name>
        <dbReference type="ChEBI" id="CHEBI:29105"/>
    </ligand>
</feature>
<keyword evidence="17" id="KW-1185">Reference proteome</keyword>
<dbReference type="InterPro" id="IPR018163">
    <property type="entry name" value="Thr/Ala-tRNA-synth_IIc_edit"/>
</dbReference>
<dbReference type="Pfam" id="PF01411">
    <property type="entry name" value="tRNA-synt_2c"/>
    <property type="match status" value="1"/>
</dbReference>
<dbReference type="Gene3D" id="3.30.930.10">
    <property type="entry name" value="Bira Bifunctional Protein, Domain 2"/>
    <property type="match status" value="1"/>
</dbReference>
<feature type="coiled-coil region" evidence="14">
    <location>
        <begin position="729"/>
        <end position="756"/>
    </location>
</feature>
<evidence type="ECO:0000256" key="7">
    <source>
        <dbReference type="ARBA" id="ARBA00022840"/>
    </source>
</evidence>
<evidence type="ECO:0000259" key="15">
    <source>
        <dbReference type="PROSITE" id="PS50860"/>
    </source>
</evidence>
<dbReference type="PANTHER" id="PTHR11777:SF9">
    <property type="entry name" value="ALANINE--TRNA LIGASE, CYTOPLASMIC"/>
    <property type="match status" value="1"/>
</dbReference>
<dbReference type="Proteomes" id="UP000322783">
    <property type="component" value="Unassembled WGS sequence"/>
</dbReference>
<organism evidence="16 17">
    <name type="scientific">Selenomonas caprae</name>
    <dbReference type="NCBI Taxonomy" id="2606905"/>
    <lineage>
        <taxon>Bacteria</taxon>
        <taxon>Bacillati</taxon>
        <taxon>Bacillota</taxon>
        <taxon>Negativicutes</taxon>
        <taxon>Selenomonadales</taxon>
        <taxon>Selenomonadaceae</taxon>
        <taxon>Selenomonas</taxon>
    </lineage>
</organism>
<dbReference type="InterPro" id="IPR050058">
    <property type="entry name" value="Ala-tRNA_ligase"/>
</dbReference>
<dbReference type="InterPro" id="IPR009000">
    <property type="entry name" value="Transl_B-barrel_sf"/>
</dbReference>
<dbReference type="InterPro" id="IPR023033">
    <property type="entry name" value="Ala_tRNA_ligase_euk/bac"/>
</dbReference>
<keyword evidence="13" id="KW-0963">Cytoplasm</keyword>